<proteinExistence type="predicted"/>
<evidence type="ECO:0000313" key="2">
    <source>
        <dbReference type="Proteomes" id="UP001596540"/>
    </source>
</evidence>
<organism evidence="1 2">
    <name type="scientific">Marinactinospora rubrisoli</name>
    <dbReference type="NCBI Taxonomy" id="2715399"/>
    <lineage>
        <taxon>Bacteria</taxon>
        <taxon>Bacillati</taxon>
        <taxon>Actinomycetota</taxon>
        <taxon>Actinomycetes</taxon>
        <taxon>Streptosporangiales</taxon>
        <taxon>Nocardiopsidaceae</taxon>
        <taxon>Marinactinospora</taxon>
    </lineage>
</organism>
<name>A0ABW2KEX5_9ACTN</name>
<protein>
    <submittedName>
        <fullName evidence="1">Uncharacterized protein</fullName>
    </submittedName>
</protein>
<evidence type="ECO:0000313" key="1">
    <source>
        <dbReference type="EMBL" id="MFC7328572.1"/>
    </source>
</evidence>
<keyword evidence="2" id="KW-1185">Reference proteome</keyword>
<sequence>MARDAIATLLDIPIEDVAVAVVVDSVAEPLAELQAARRAKAEADARETSAMSHAVTALLRQGINQRDAGRLLGISHQRVSQIKTQLDSDRAA</sequence>
<dbReference type="EMBL" id="JBHTBH010000005">
    <property type="protein sequence ID" value="MFC7328572.1"/>
    <property type="molecule type" value="Genomic_DNA"/>
</dbReference>
<accession>A0ABW2KEX5</accession>
<dbReference type="Proteomes" id="UP001596540">
    <property type="component" value="Unassembled WGS sequence"/>
</dbReference>
<gene>
    <name evidence="1" type="ORF">ACFQRF_12540</name>
</gene>
<reference evidence="2" key="1">
    <citation type="journal article" date="2019" name="Int. J. Syst. Evol. Microbiol.">
        <title>The Global Catalogue of Microorganisms (GCM) 10K type strain sequencing project: providing services to taxonomists for standard genome sequencing and annotation.</title>
        <authorList>
            <consortium name="The Broad Institute Genomics Platform"/>
            <consortium name="The Broad Institute Genome Sequencing Center for Infectious Disease"/>
            <person name="Wu L."/>
            <person name="Ma J."/>
        </authorList>
    </citation>
    <scope>NUCLEOTIDE SEQUENCE [LARGE SCALE GENOMIC DNA]</scope>
    <source>
        <strain evidence="2">CGMCC 4.7382</strain>
    </source>
</reference>
<comment type="caution">
    <text evidence="1">The sequence shown here is derived from an EMBL/GenBank/DDBJ whole genome shotgun (WGS) entry which is preliminary data.</text>
</comment>